<dbReference type="Gene3D" id="3.30.450.20">
    <property type="entry name" value="PAS domain"/>
    <property type="match status" value="8"/>
</dbReference>
<dbReference type="STRING" id="714943.Mucpa_0373"/>
<protein>
    <recommendedName>
        <fullName evidence="2">histidine kinase</fullName>
        <ecNumber evidence="2">2.7.13.3</ecNumber>
    </recommendedName>
</protein>
<feature type="domain" description="PAC" evidence="8">
    <location>
        <begin position="869"/>
        <end position="921"/>
    </location>
</feature>
<comment type="catalytic activity">
    <reaction evidence="1">
        <text>ATP + protein L-histidine = ADP + protein N-phospho-L-histidine.</text>
        <dbReference type="EC" id="2.7.13.3"/>
    </reaction>
</comment>
<feature type="domain" description="PAS" evidence="7">
    <location>
        <begin position="922"/>
        <end position="992"/>
    </location>
</feature>
<dbReference type="SUPFAM" id="SSF47384">
    <property type="entry name" value="Homodimeric domain of signal transducing histidine kinase"/>
    <property type="match status" value="1"/>
</dbReference>
<dbReference type="SMART" id="SM00091">
    <property type="entry name" value="PAS"/>
    <property type="match status" value="7"/>
</dbReference>
<feature type="region of interest" description="Disordered" evidence="6">
    <location>
        <begin position="120"/>
        <end position="139"/>
    </location>
</feature>
<evidence type="ECO:0000256" key="1">
    <source>
        <dbReference type="ARBA" id="ARBA00000085"/>
    </source>
</evidence>
<dbReference type="OrthoDB" id="9759607at2"/>
<name>H1YH67_9SPHI</name>
<proteinExistence type="predicted"/>
<dbReference type="eggNOG" id="COG0784">
    <property type="taxonomic scope" value="Bacteria"/>
</dbReference>
<dbReference type="eggNOG" id="COG2202">
    <property type="taxonomic scope" value="Bacteria"/>
</dbReference>
<accession>H1YH67</accession>
<dbReference type="InterPro" id="IPR035965">
    <property type="entry name" value="PAS-like_dom_sf"/>
</dbReference>
<dbReference type="HOGENOM" id="CLU_266952_0_0_10"/>
<reference evidence="9" key="1">
    <citation type="submission" date="2011-09" db="EMBL/GenBank/DDBJ databases">
        <title>The permanent draft genome of Mucilaginibacter paludis DSM 18603.</title>
        <authorList>
            <consortium name="US DOE Joint Genome Institute (JGI-PGF)"/>
            <person name="Lucas S."/>
            <person name="Han J."/>
            <person name="Lapidus A."/>
            <person name="Bruce D."/>
            <person name="Goodwin L."/>
            <person name="Pitluck S."/>
            <person name="Peters L."/>
            <person name="Kyrpides N."/>
            <person name="Mavromatis K."/>
            <person name="Ivanova N."/>
            <person name="Mikhailova N."/>
            <person name="Held B."/>
            <person name="Detter J.C."/>
            <person name="Tapia R."/>
            <person name="Han C."/>
            <person name="Land M."/>
            <person name="Hauser L."/>
            <person name="Markowitz V."/>
            <person name="Cheng J.-F."/>
            <person name="Hugenholtz P."/>
            <person name="Woyke T."/>
            <person name="Wu D."/>
            <person name="Tindall B."/>
            <person name="Brambilla E."/>
            <person name="Klenk H.-P."/>
            <person name="Eisen J.A."/>
        </authorList>
    </citation>
    <scope>NUCLEOTIDE SEQUENCE [LARGE SCALE GENOMIC DNA]</scope>
    <source>
        <strain evidence="9">DSM 18603</strain>
    </source>
</reference>
<evidence type="ECO:0000259" key="7">
    <source>
        <dbReference type="PROSITE" id="PS50112"/>
    </source>
</evidence>
<dbReference type="InterPro" id="IPR001610">
    <property type="entry name" value="PAC"/>
</dbReference>
<dbReference type="PROSITE" id="PS50112">
    <property type="entry name" value="PAS"/>
    <property type="match status" value="5"/>
</dbReference>
<keyword evidence="10" id="KW-1185">Reference proteome</keyword>
<feature type="domain" description="PAS" evidence="7">
    <location>
        <begin position="679"/>
        <end position="749"/>
    </location>
</feature>
<evidence type="ECO:0000259" key="8">
    <source>
        <dbReference type="PROSITE" id="PS50113"/>
    </source>
</evidence>
<dbReference type="PROSITE" id="PS50113">
    <property type="entry name" value="PAC"/>
    <property type="match status" value="2"/>
</dbReference>
<dbReference type="PANTHER" id="PTHR43304:SF1">
    <property type="entry name" value="PAC DOMAIN-CONTAINING PROTEIN"/>
    <property type="match status" value="1"/>
</dbReference>
<keyword evidence="3" id="KW-0597">Phosphoprotein</keyword>
<dbReference type="GO" id="GO:0006355">
    <property type="term" value="P:regulation of DNA-templated transcription"/>
    <property type="evidence" value="ECO:0007669"/>
    <property type="project" value="InterPro"/>
</dbReference>
<dbReference type="PANTHER" id="PTHR43304">
    <property type="entry name" value="PHYTOCHROME-LIKE PROTEIN CPH1"/>
    <property type="match status" value="1"/>
</dbReference>
<dbReference type="eggNOG" id="COG2203">
    <property type="taxonomic scope" value="Bacteria"/>
</dbReference>
<dbReference type="Pfam" id="PF13188">
    <property type="entry name" value="PAS_8"/>
    <property type="match status" value="1"/>
</dbReference>
<dbReference type="InterPro" id="IPR000014">
    <property type="entry name" value="PAS"/>
</dbReference>
<dbReference type="InterPro" id="IPR013656">
    <property type="entry name" value="PAS_4"/>
</dbReference>
<feature type="domain" description="PAS" evidence="7">
    <location>
        <begin position="148"/>
        <end position="218"/>
    </location>
</feature>
<evidence type="ECO:0000256" key="3">
    <source>
        <dbReference type="ARBA" id="ARBA00022553"/>
    </source>
</evidence>
<dbReference type="GO" id="GO:0000155">
    <property type="term" value="F:phosphorelay sensor kinase activity"/>
    <property type="evidence" value="ECO:0007669"/>
    <property type="project" value="InterPro"/>
</dbReference>
<evidence type="ECO:0000256" key="5">
    <source>
        <dbReference type="ARBA" id="ARBA00022777"/>
    </source>
</evidence>
<evidence type="ECO:0000256" key="2">
    <source>
        <dbReference type="ARBA" id="ARBA00012438"/>
    </source>
</evidence>
<feature type="domain" description="PAS" evidence="7">
    <location>
        <begin position="1039"/>
        <end position="1110"/>
    </location>
</feature>
<sequence length="1238" mass="140267">MNNNIDEQAASTGPGLTMVITNPFWQVQSWSYCACARYGYTEHEALGQNIAFLFADAAGKPLYCNQNIQPALAGGTLTKRQSQITKAGRVFETEVTFTALYDANSRLTTYQIMLQAPDGEAEPAPLQTDSGQNGQAAEGPGSGLLAQKVQFIQTITDNLPAMIAYYSAGLQCLFANQPYQDYFGHNGKSVIGCHKRDLMHPAEFNTHQQHLYQVLAGNAQRFERNFVKNTGETIYTLTQYLPDFDGHAVKGFYSLIYDISEVKEAQTEVAVKATQIADLLENIDDGFITIDFELKFSYANKRMGQLVNMEPTALVGKHILALFPEAEGSVTFKAIQKALRQREYICNEDYFAPLDLWQENRIYPSAGGVSIFIRDISERKRADDRLRQYNERFRLMSRATNDALFEWNLETNEVWWSESHFTLFGFDPKGPVPSQHEWLQRLHPNERQMFIDLDKRIREKLVFSWQQEVVYLRANQTWGTLLNRGFVVVNARQQPVRILASFMDITDRKNAERQKELVAYISQVFNEQTSLNLALQQVLQKALEHGGATLAEIWLTSADQQRIILEAKSARAPQGHVFFDDSADIKNMARGEGLPGTTLAAGVSQFWRYDDPDAGFVRRGPAIQAGLKSAFSIPLFHNQDVIGVLIQRFDTDDELLSLYPGLFEAIGQHLGTEIKNKQLAQQLQQVFDCAPDMICIAGTDSYFKKVNPAMNALLGYTTEELLSMPIDKFLHPADVAGKNKRMQAFAQGTQTIYFENRYISKSGKIIWLSWTVSRALEDGLLFCVGKDVSDKKELQMMLEKATDLARIGGWEADLILGKVYWSAITRQIMEVDAGFEPDIQKSLDFYGEGQHRRQMVEAINRAIDKGIRCYAELQITTAKGKIKWVRVVAEAEYNAEGVCIRVHGSFQDIDKLKRAEIAAKVALAEKKAILESLGNGFFAVDRRWVTTYWNSTAEKTTGRLRHTMLGKYFWDSYPELKTRESYKQLNSAMEMGRAVNFEDYSPSLDTWFGISAYPTENGLSVFFKDITERKRTVWALQESEKRYSDLFHLSPQPMWVYDMATLRFLDVNVAALQHYGYTREAFLAMTIRDIRPAEDITLLEKTLAESHAEQNVKLHGVFRHRKMNGEIIQVDIQSNKISYKGKQAKVVLASDVTDRLIYVKAIEDQNRKLREISWIQSHVVRAPLARIMGLVPLINALNPSDPEQQLIFSYILQSARELDQVIGDITAVTGVGSLEAVS</sequence>
<organism evidence="9 10">
    <name type="scientific">Mucilaginibacter paludis DSM 18603</name>
    <dbReference type="NCBI Taxonomy" id="714943"/>
    <lineage>
        <taxon>Bacteria</taxon>
        <taxon>Pseudomonadati</taxon>
        <taxon>Bacteroidota</taxon>
        <taxon>Sphingobacteriia</taxon>
        <taxon>Sphingobacteriales</taxon>
        <taxon>Sphingobacteriaceae</taxon>
        <taxon>Mucilaginibacter</taxon>
    </lineage>
</organism>
<dbReference type="Pfam" id="PF13426">
    <property type="entry name" value="PAS_9"/>
    <property type="match status" value="1"/>
</dbReference>
<evidence type="ECO:0000256" key="4">
    <source>
        <dbReference type="ARBA" id="ARBA00022679"/>
    </source>
</evidence>
<dbReference type="AlphaFoldDB" id="H1YH67"/>
<dbReference type="InterPro" id="IPR029016">
    <property type="entry name" value="GAF-like_dom_sf"/>
</dbReference>
<dbReference type="NCBIfam" id="TIGR00229">
    <property type="entry name" value="sensory_box"/>
    <property type="match status" value="5"/>
</dbReference>
<dbReference type="InterPro" id="IPR013655">
    <property type="entry name" value="PAS_fold_3"/>
</dbReference>
<keyword evidence="5" id="KW-0418">Kinase</keyword>
<dbReference type="Pfam" id="PF08448">
    <property type="entry name" value="PAS_4"/>
    <property type="match status" value="2"/>
</dbReference>
<dbReference type="SUPFAM" id="SSF55785">
    <property type="entry name" value="PYP-like sensor domain (PAS domain)"/>
    <property type="match status" value="8"/>
</dbReference>
<dbReference type="InterPro" id="IPR000700">
    <property type="entry name" value="PAS-assoc_C"/>
</dbReference>
<dbReference type="InterPro" id="IPR003661">
    <property type="entry name" value="HisK_dim/P_dom"/>
</dbReference>
<dbReference type="Pfam" id="PF13185">
    <property type="entry name" value="GAF_2"/>
    <property type="match status" value="1"/>
</dbReference>
<dbReference type="eggNOG" id="COG5000">
    <property type="taxonomic scope" value="Bacteria"/>
</dbReference>
<dbReference type="CDD" id="cd00130">
    <property type="entry name" value="PAS"/>
    <property type="match status" value="8"/>
</dbReference>
<dbReference type="CDD" id="cd00082">
    <property type="entry name" value="HisKA"/>
    <property type="match status" value="1"/>
</dbReference>
<feature type="domain" description="PAC" evidence="8">
    <location>
        <begin position="220"/>
        <end position="271"/>
    </location>
</feature>
<dbReference type="Pfam" id="PF00989">
    <property type="entry name" value="PAS"/>
    <property type="match status" value="1"/>
</dbReference>
<dbReference type="InterPro" id="IPR003018">
    <property type="entry name" value="GAF"/>
</dbReference>
<dbReference type="InterPro" id="IPR013767">
    <property type="entry name" value="PAS_fold"/>
</dbReference>
<feature type="domain" description="PAS" evidence="7">
    <location>
        <begin position="272"/>
        <end position="342"/>
    </location>
</feature>
<gene>
    <name evidence="9" type="ORF">Mucpa_0373</name>
</gene>
<dbReference type="SMART" id="SM00086">
    <property type="entry name" value="PAC"/>
    <property type="match status" value="5"/>
</dbReference>
<dbReference type="Pfam" id="PF08447">
    <property type="entry name" value="PAS_3"/>
    <property type="match status" value="1"/>
</dbReference>
<dbReference type="InterPro" id="IPR036097">
    <property type="entry name" value="HisK_dim/P_sf"/>
</dbReference>
<dbReference type="EMBL" id="CM001403">
    <property type="protein sequence ID" value="EHQ24569.1"/>
    <property type="molecule type" value="Genomic_DNA"/>
</dbReference>
<dbReference type="InterPro" id="IPR052162">
    <property type="entry name" value="Sensor_kinase/Photoreceptor"/>
</dbReference>
<dbReference type="Proteomes" id="UP000002774">
    <property type="component" value="Chromosome"/>
</dbReference>
<dbReference type="SUPFAM" id="SSF55781">
    <property type="entry name" value="GAF domain-like"/>
    <property type="match status" value="1"/>
</dbReference>
<dbReference type="EC" id="2.7.13.3" evidence="2"/>
<dbReference type="RefSeq" id="WP_008504115.1">
    <property type="nucleotide sequence ID" value="NZ_CM001403.1"/>
</dbReference>
<keyword evidence="4" id="KW-0808">Transferase</keyword>
<evidence type="ECO:0000313" key="9">
    <source>
        <dbReference type="EMBL" id="EHQ24569.1"/>
    </source>
</evidence>
<dbReference type="eggNOG" id="COG3290">
    <property type="taxonomic scope" value="Bacteria"/>
</dbReference>
<evidence type="ECO:0000256" key="6">
    <source>
        <dbReference type="SAM" id="MobiDB-lite"/>
    </source>
</evidence>
<evidence type="ECO:0000313" key="10">
    <source>
        <dbReference type="Proteomes" id="UP000002774"/>
    </source>
</evidence>
<dbReference type="Gene3D" id="3.30.450.40">
    <property type="match status" value="1"/>
</dbReference>